<evidence type="ECO:0000313" key="1">
    <source>
        <dbReference type="EMBL" id="AWW32473.1"/>
    </source>
</evidence>
<keyword evidence="2" id="KW-1185">Reference proteome</keyword>
<name>A0A2Z4IQA4_9BACT</name>
<dbReference type="KEGG" id="est:DN752_21275"/>
<protein>
    <recommendedName>
        <fullName evidence="3">Methane oxygenase PmoA</fullName>
    </recommendedName>
</protein>
<sequence>MKQVIQNIFLIIAVFVSFSLSAQKLQFKENTEGITLTEDNLTRFHYQTTTKSLNGNYPRANYVHPLYGLDGEVLTEDFPEDHFHHRGIFWTWHQLYVDGKRIADPWFCEGISWKVNSTEQSIHGNKATIQSTVLWLADSLQNEPVLEEMVNITFERLKEDAYSITFEITMTALVDELAFGGSEDAKGYGGFSPRIKLPEDVTFHSEGKTVTPQNLPIKAGPWMNLKGTFDGKKPANITIMGEPDKLPSYQGWILRSANSMQNMAFPGNEPTALPKSKPVHFSNMILVHRQCSTEEIDEYYRQFRQD</sequence>
<dbReference type="OrthoDB" id="2540540at2"/>
<proteinExistence type="predicted"/>
<evidence type="ECO:0008006" key="3">
    <source>
        <dbReference type="Google" id="ProtNLM"/>
    </source>
</evidence>
<gene>
    <name evidence="1" type="ORF">DN752_21275</name>
</gene>
<accession>A0A2Z4IQA4</accession>
<reference evidence="1 2" key="1">
    <citation type="submission" date="2018-06" db="EMBL/GenBank/DDBJ databases">
        <title>Echinicola strongylocentroti sp. nov., isolated from a sea urchin Strongylocentrotus intermedius.</title>
        <authorList>
            <person name="Bae S.S."/>
        </authorList>
    </citation>
    <scope>NUCLEOTIDE SEQUENCE [LARGE SCALE GENOMIC DNA]</scope>
    <source>
        <strain evidence="1 2">MEBiC08714</strain>
    </source>
</reference>
<dbReference type="Proteomes" id="UP000248688">
    <property type="component" value="Chromosome"/>
</dbReference>
<dbReference type="AlphaFoldDB" id="A0A2Z4IQA4"/>
<dbReference type="RefSeq" id="WP_112785846.1">
    <property type="nucleotide sequence ID" value="NZ_CP030041.1"/>
</dbReference>
<dbReference type="EMBL" id="CP030041">
    <property type="protein sequence ID" value="AWW32473.1"/>
    <property type="molecule type" value="Genomic_DNA"/>
</dbReference>
<organism evidence="1 2">
    <name type="scientific">Echinicola strongylocentroti</name>
    <dbReference type="NCBI Taxonomy" id="1795355"/>
    <lineage>
        <taxon>Bacteria</taxon>
        <taxon>Pseudomonadati</taxon>
        <taxon>Bacteroidota</taxon>
        <taxon>Cytophagia</taxon>
        <taxon>Cytophagales</taxon>
        <taxon>Cyclobacteriaceae</taxon>
        <taxon>Echinicola</taxon>
    </lineage>
</organism>
<evidence type="ECO:0000313" key="2">
    <source>
        <dbReference type="Proteomes" id="UP000248688"/>
    </source>
</evidence>
<dbReference type="Pfam" id="PF14100">
    <property type="entry name" value="DUF6807"/>
    <property type="match status" value="1"/>
</dbReference>
<dbReference type="InterPro" id="IPR029475">
    <property type="entry name" value="DUF6807"/>
</dbReference>